<dbReference type="SUPFAM" id="SSF53448">
    <property type="entry name" value="Nucleotide-diphospho-sugar transferases"/>
    <property type="match status" value="1"/>
</dbReference>
<sequence length="210" mass="22778">MGGLVLAAGAGSRMGHRPKCLLQQGGMSLLERQLQAFSLAGVAPIRVVLGHHAERILQEGALARWSAQPVLNPQPDDGHVSSLRAGLRALPSGLDAVVVALADQPLIDVRAVQALLQAFAQRPLGTQLLQPSVQGLPGNPVVFTRMVMAQILAGDVDMGARQWQQAYPEAVYRWETPDGHYRLDVDNEEDRLAVEQLTGQSLRWPHDLDL</sequence>
<dbReference type="AlphaFoldDB" id="A0A315EA81"/>
<dbReference type="InterPro" id="IPR029044">
    <property type="entry name" value="Nucleotide-diphossugar_trans"/>
</dbReference>
<evidence type="ECO:0000259" key="2">
    <source>
        <dbReference type="Pfam" id="PF12804"/>
    </source>
</evidence>
<keyword evidence="4" id="KW-1185">Reference proteome</keyword>
<dbReference type="Pfam" id="PF12804">
    <property type="entry name" value="NTP_transf_3"/>
    <property type="match status" value="1"/>
</dbReference>
<dbReference type="GO" id="GO:0016779">
    <property type="term" value="F:nucleotidyltransferase activity"/>
    <property type="evidence" value="ECO:0007669"/>
    <property type="project" value="UniProtKB-KW"/>
</dbReference>
<dbReference type="PANTHER" id="PTHR43777">
    <property type="entry name" value="MOLYBDENUM COFACTOR CYTIDYLYLTRANSFERASE"/>
    <property type="match status" value="1"/>
</dbReference>
<proteinExistence type="predicted"/>
<dbReference type="CDD" id="cd04182">
    <property type="entry name" value="GT_2_like_f"/>
    <property type="match status" value="1"/>
</dbReference>
<dbReference type="Proteomes" id="UP000250790">
    <property type="component" value="Unassembled WGS sequence"/>
</dbReference>
<organism evidence="3 4">
    <name type="scientific">Limnohabitans parvus II-B4</name>
    <dbReference type="NCBI Taxonomy" id="1293052"/>
    <lineage>
        <taxon>Bacteria</taxon>
        <taxon>Pseudomonadati</taxon>
        <taxon>Pseudomonadota</taxon>
        <taxon>Betaproteobacteria</taxon>
        <taxon>Burkholderiales</taxon>
        <taxon>Comamonadaceae</taxon>
        <taxon>Limnohabitans</taxon>
    </lineage>
</organism>
<protein>
    <submittedName>
        <fullName evidence="3">Molybdenum cofactor cytidylyltransferase</fullName>
    </submittedName>
</protein>
<gene>
    <name evidence="3" type="ORF">B9Z37_07555</name>
</gene>
<evidence type="ECO:0000313" key="4">
    <source>
        <dbReference type="Proteomes" id="UP000250790"/>
    </source>
</evidence>
<keyword evidence="1" id="KW-0460">Magnesium</keyword>
<dbReference type="OrthoDB" id="8667343at2"/>
<dbReference type="InterPro" id="IPR025877">
    <property type="entry name" value="MobA-like_NTP_Trfase"/>
</dbReference>
<name>A0A315EA81_9BURK</name>
<dbReference type="PANTHER" id="PTHR43777:SF1">
    <property type="entry name" value="MOLYBDENUM COFACTOR CYTIDYLYLTRANSFERASE"/>
    <property type="match status" value="1"/>
</dbReference>
<comment type="caution">
    <text evidence="3">The sequence shown here is derived from an EMBL/GenBank/DDBJ whole genome shotgun (WGS) entry which is preliminary data.</text>
</comment>
<accession>A0A315EA81</accession>
<evidence type="ECO:0000313" key="3">
    <source>
        <dbReference type="EMBL" id="PUE54623.1"/>
    </source>
</evidence>
<reference evidence="3 4" key="1">
    <citation type="submission" date="2017-04" db="EMBL/GenBank/DDBJ databases">
        <title>Unexpected and diverse lifestyles within the genus Limnohabitans.</title>
        <authorList>
            <person name="Kasalicky V."/>
            <person name="Mehrshad M."/>
            <person name="Andrei S.-A."/>
            <person name="Salcher M."/>
            <person name="Kratochvilova H."/>
            <person name="Simek K."/>
            <person name="Ghai R."/>
        </authorList>
    </citation>
    <scope>NUCLEOTIDE SEQUENCE [LARGE SCALE GENOMIC DNA]</scope>
    <source>
        <strain evidence="3 4">II-B4</strain>
    </source>
</reference>
<keyword evidence="3" id="KW-0808">Transferase</keyword>
<feature type="domain" description="MobA-like NTP transferase" evidence="2">
    <location>
        <begin position="3"/>
        <end position="167"/>
    </location>
</feature>
<evidence type="ECO:0000256" key="1">
    <source>
        <dbReference type="ARBA" id="ARBA00022842"/>
    </source>
</evidence>
<keyword evidence="3" id="KW-0548">Nucleotidyltransferase</keyword>
<dbReference type="Gene3D" id="3.90.550.10">
    <property type="entry name" value="Spore Coat Polysaccharide Biosynthesis Protein SpsA, Chain A"/>
    <property type="match status" value="1"/>
</dbReference>
<dbReference type="EMBL" id="NESN01000002">
    <property type="protein sequence ID" value="PUE54623.1"/>
    <property type="molecule type" value="Genomic_DNA"/>
</dbReference>